<feature type="non-terminal residue" evidence="2">
    <location>
        <position position="931"/>
    </location>
</feature>
<evidence type="ECO:0000259" key="1">
    <source>
        <dbReference type="Pfam" id="PF16064"/>
    </source>
</evidence>
<dbReference type="PANTHER" id="PTHR33053">
    <property type="entry name" value="PROTEIN, PUTATIVE-RELATED"/>
    <property type="match status" value="1"/>
</dbReference>
<protein>
    <submittedName>
        <fullName evidence="2">DUF4806 domain-containing protein</fullName>
    </submittedName>
</protein>
<organism evidence="2 3">
    <name type="scientific">Aphis craccivora</name>
    <name type="common">Cowpea aphid</name>
    <dbReference type="NCBI Taxonomy" id="307492"/>
    <lineage>
        <taxon>Eukaryota</taxon>
        <taxon>Metazoa</taxon>
        <taxon>Ecdysozoa</taxon>
        <taxon>Arthropoda</taxon>
        <taxon>Hexapoda</taxon>
        <taxon>Insecta</taxon>
        <taxon>Pterygota</taxon>
        <taxon>Neoptera</taxon>
        <taxon>Paraneoptera</taxon>
        <taxon>Hemiptera</taxon>
        <taxon>Sternorrhyncha</taxon>
        <taxon>Aphidomorpha</taxon>
        <taxon>Aphidoidea</taxon>
        <taxon>Aphididae</taxon>
        <taxon>Aphidini</taxon>
        <taxon>Aphis</taxon>
        <taxon>Aphis</taxon>
    </lineage>
</organism>
<dbReference type="Proteomes" id="UP000478052">
    <property type="component" value="Unassembled WGS sequence"/>
</dbReference>
<gene>
    <name evidence="2" type="ORF">FWK35_00030826</name>
</gene>
<comment type="caution">
    <text evidence="2">The sequence shown here is derived from an EMBL/GenBank/DDBJ whole genome shotgun (WGS) entry which is preliminary data.</text>
</comment>
<name>A0A6G0W640_APHCR</name>
<proteinExistence type="predicted"/>
<dbReference type="PANTHER" id="PTHR33053:SF24">
    <property type="entry name" value="TRANSPOSASE DOMAIN-CONTAINING PROTEIN"/>
    <property type="match status" value="1"/>
</dbReference>
<dbReference type="OrthoDB" id="10015795at2759"/>
<dbReference type="Pfam" id="PF16064">
    <property type="entry name" value="DUF4806"/>
    <property type="match status" value="1"/>
</dbReference>
<accession>A0A6G0W640</accession>
<feature type="domain" description="DUF4806" evidence="1">
    <location>
        <begin position="813"/>
        <end position="895"/>
    </location>
</feature>
<feature type="non-terminal residue" evidence="2">
    <location>
        <position position="1"/>
    </location>
</feature>
<sequence>IDLINIPNIIEVSINIDGLPLFKSSSSQLYPILCIVNNVKIQPNIFPIGIYHGSEKPNDFNDLLSDFVDESLKLTTDGLVIKNKHIKFKITMFLFDAVAKASILFIKGHSGYSSCTKCSQEGEYSCGRICFPDLNFTKRTDLDFLSKIDSDHHTGTSILEKIPGFRPVTDVPLDYMHLICLGVVKKFVVNTWCFGRPPHKLAVREINIMSDTLISFTKFVPVEFARVPRSLKESKRWKATEFRQFLLYTGPIVLKRILHNIKYDHFISLHVASIILLSEKYQLYTDYAEELLTHFVLSTKHLYSPEFLTHNIHNLLHIASDVKEFGNMNLFSNFPAENYLQKLKKLVRKSNHVLPQVIRRLSEENAQQTYLINDNEETLKSYKLEKENTNNDGILIPGTDNPQFKMAIFSNFKLTLNKKNSCCKLLCNSIVEIYNFAFSPSLNKNVIIGKKYNVAVDFYEKPCKSSLFGIYYVDNLNNEFTYWPITDICYKLARFPYKSGFVVFPLHIIMSGWYVAQFIEENTVEVIPSNWIINFSECYWPNNCGPLKISGAIRNSLKPTEDWMKCPIKILSKSLITNFHNATTIANKAQFTSDCETLKIKESTDDILKRKRIKKKRNISPSSSEEELQAKNKTSKISTAILPDFPQIKKNNVLPKEHNDGLTSNISYATENNENTNVISIENFNEVITTASNHNSIIEVEWDMNVLNSLDKSIDVNEDVLSMLNEETTLEERNTSINSMQKVNPNENLKEFQNQVLRQLVTLNARCKENAEYLHVLMLNINDIKEKIYGNINKSSTPADFNSTNKAISDIFSTFPISNNEELEIITNAIKEKEDSHDKLVNMLALMGGSDYKELTRRILRKIISDQMATTYSFTGHKGKGIKLAFNKTILSTLLCKAVQSKFTTATVKEVENAASIWLTKASDRLKNKLS</sequence>
<dbReference type="EMBL" id="VUJU01009052">
    <property type="protein sequence ID" value="KAF0722557.1"/>
    <property type="molecule type" value="Genomic_DNA"/>
</dbReference>
<evidence type="ECO:0000313" key="2">
    <source>
        <dbReference type="EMBL" id="KAF0722557.1"/>
    </source>
</evidence>
<evidence type="ECO:0000313" key="3">
    <source>
        <dbReference type="Proteomes" id="UP000478052"/>
    </source>
</evidence>
<dbReference type="InterPro" id="IPR032071">
    <property type="entry name" value="DUF4806"/>
</dbReference>
<keyword evidence="3" id="KW-1185">Reference proteome</keyword>
<reference evidence="2 3" key="1">
    <citation type="submission" date="2019-08" db="EMBL/GenBank/DDBJ databases">
        <title>Whole genome of Aphis craccivora.</title>
        <authorList>
            <person name="Voronova N.V."/>
            <person name="Shulinski R.S."/>
            <person name="Bandarenka Y.V."/>
            <person name="Zhorov D.G."/>
            <person name="Warner D."/>
        </authorList>
    </citation>
    <scope>NUCLEOTIDE SEQUENCE [LARGE SCALE GENOMIC DNA]</scope>
    <source>
        <strain evidence="2">180601</strain>
        <tissue evidence="2">Whole Body</tissue>
    </source>
</reference>
<dbReference type="AlphaFoldDB" id="A0A6G0W640"/>